<feature type="region of interest" description="Disordered" evidence="1">
    <location>
        <begin position="133"/>
        <end position="253"/>
    </location>
</feature>
<dbReference type="PROSITE" id="PS51257">
    <property type="entry name" value="PROKAR_LIPOPROTEIN"/>
    <property type="match status" value="1"/>
</dbReference>
<evidence type="ECO:0000313" key="3">
    <source>
        <dbReference type="EMBL" id="KRN93467.1"/>
    </source>
</evidence>
<dbReference type="EMBL" id="JQBX01000014">
    <property type="protein sequence ID" value="KRN93467.1"/>
    <property type="molecule type" value="Genomic_DNA"/>
</dbReference>
<proteinExistence type="predicted"/>
<protein>
    <recommendedName>
        <fullName evidence="5">Lipoprotein</fullName>
    </recommendedName>
</protein>
<gene>
    <name evidence="3" type="ORF">IV81_GL000467</name>
</gene>
<feature type="compositionally biased region" description="Acidic residues" evidence="1">
    <location>
        <begin position="137"/>
        <end position="161"/>
    </location>
</feature>
<comment type="caution">
    <text evidence="3">The sequence shown here is derived from an EMBL/GenBank/DDBJ whole genome shotgun (WGS) entry which is preliminary data.</text>
</comment>
<evidence type="ECO:0000313" key="4">
    <source>
        <dbReference type="Proteomes" id="UP000051859"/>
    </source>
</evidence>
<reference evidence="3 4" key="1">
    <citation type="journal article" date="2015" name="Genome Announc.">
        <title>Expanding the biotechnology potential of lactobacilli through comparative genomics of 213 strains and associated genera.</title>
        <authorList>
            <person name="Sun Z."/>
            <person name="Harris H.M."/>
            <person name="McCann A."/>
            <person name="Guo C."/>
            <person name="Argimon S."/>
            <person name="Zhang W."/>
            <person name="Yang X."/>
            <person name="Jeffery I.B."/>
            <person name="Cooney J.C."/>
            <person name="Kagawa T.F."/>
            <person name="Liu W."/>
            <person name="Song Y."/>
            <person name="Salvetti E."/>
            <person name="Wrobel A."/>
            <person name="Rasinkangas P."/>
            <person name="Parkhill J."/>
            <person name="Rea M.C."/>
            <person name="O'Sullivan O."/>
            <person name="Ritari J."/>
            <person name="Douillard F.P."/>
            <person name="Paul Ross R."/>
            <person name="Yang R."/>
            <person name="Briner A.E."/>
            <person name="Felis G.E."/>
            <person name="de Vos W.M."/>
            <person name="Barrangou R."/>
            <person name="Klaenhammer T.R."/>
            <person name="Caufield P.W."/>
            <person name="Cui Y."/>
            <person name="Zhang H."/>
            <person name="O'Toole P.W."/>
        </authorList>
    </citation>
    <scope>NUCLEOTIDE SEQUENCE [LARGE SCALE GENOMIC DNA]</scope>
    <source>
        <strain evidence="3 4">DSM 18001</strain>
    </source>
</reference>
<feature type="compositionally biased region" description="Low complexity" evidence="1">
    <location>
        <begin position="205"/>
        <end position="233"/>
    </location>
</feature>
<evidence type="ECO:0000256" key="2">
    <source>
        <dbReference type="SAM" id="SignalP"/>
    </source>
</evidence>
<organism evidence="3 4">
    <name type="scientific">Pediococcus stilesii</name>
    <dbReference type="NCBI Taxonomy" id="331679"/>
    <lineage>
        <taxon>Bacteria</taxon>
        <taxon>Bacillati</taxon>
        <taxon>Bacillota</taxon>
        <taxon>Bacilli</taxon>
        <taxon>Lactobacillales</taxon>
        <taxon>Lactobacillaceae</taxon>
        <taxon>Pediococcus</taxon>
    </lineage>
</organism>
<evidence type="ECO:0008006" key="5">
    <source>
        <dbReference type="Google" id="ProtNLM"/>
    </source>
</evidence>
<dbReference type="AlphaFoldDB" id="A0A0R2KVC2"/>
<sequence length="253" mass="26083">MKKIITYSISILSVFLLVACGKSSTKTSTTQHEKIEKTATKLTVQVKDKKTNQLGNALIDIKTDPKAEVKVVNAKTKKSTTLTADSEGRLVYNVHLDQKTKSLDLVISAVATGHGSSSTAKVTIINASDAYQKQQDAEAETESSTEDDQSAVESSVDEQESVTESSSSQVTSDSTGSGSESVPVNSGASTTPNYVAPSGGNYYAGSHGSTTSGAGNTSSSSSVTTSSNSSTSTDNDAAGQTTSANALDESIAE</sequence>
<dbReference type="RefSeq" id="WP_057803606.1">
    <property type="nucleotide sequence ID" value="NZ_JQBX01000014.1"/>
</dbReference>
<name>A0A0R2KVC2_9LACO</name>
<dbReference type="PATRIC" id="fig|331679.3.peg.473"/>
<dbReference type="Proteomes" id="UP000051859">
    <property type="component" value="Unassembled WGS sequence"/>
</dbReference>
<feature type="compositionally biased region" description="Polar residues" evidence="1">
    <location>
        <begin position="180"/>
        <end position="193"/>
    </location>
</feature>
<feature type="signal peptide" evidence="2">
    <location>
        <begin position="1"/>
        <end position="19"/>
    </location>
</feature>
<feature type="compositionally biased region" description="Polar residues" evidence="1">
    <location>
        <begin position="234"/>
        <end position="245"/>
    </location>
</feature>
<feature type="chain" id="PRO_5038490086" description="Lipoprotein" evidence="2">
    <location>
        <begin position="20"/>
        <end position="253"/>
    </location>
</feature>
<feature type="compositionally biased region" description="Low complexity" evidence="1">
    <location>
        <begin position="162"/>
        <end position="179"/>
    </location>
</feature>
<evidence type="ECO:0000256" key="1">
    <source>
        <dbReference type="SAM" id="MobiDB-lite"/>
    </source>
</evidence>
<keyword evidence="4" id="KW-1185">Reference proteome</keyword>
<accession>A0A0R2KVC2</accession>
<keyword evidence="2" id="KW-0732">Signal</keyword>